<dbReference type="NCBIfam" id="NF008453">
    <property type="entry name" value="PRK11308.1"/>
    <property type="match status" value="1"/>
</dbReference>
<dbReference type="PROSITE" id="PS00211">
    <property type="entry name" value="ABC_TRANSPORTER_1"/>
    <property type="match status" value="1"/>
</dbReference>
<dbReference type="PROSITE" id="PS50893">
    <property type="entry name" value="ABC_TRANSPORTER_2"/>
    <property type="match status" value="1"/>
</dbReference>
<feature type="domain" description="ABC transporter" evidence="5">
    <location>
        <begin position="17"/>
        <end position="257"/>
    </location>
</feature>
<evidence type="ECO:0000256" key="4">
    <source>
        <dbReference type="ARBA" id="ARBA00022840"/>
    </source>
</evidence>
<gene>
    <name evidence="6" type="ORF">MFMK1_002464</name>
</gene>
<dbReference type="InterPro" id="IPR050319">
    <property type="entry name" value="ABC_transp_ATP-bind"/>
</dbReference>
<dbReference type="EMBL" id="CP121694">
    <property type="protein sequence ID" value="WRO22626.1"/>
    <property type="molecule type" value="Genomic_DNA"/>
</dbReference>
<keyword evidence="4 6" id="KW-0067">ATP-binding</keyword>
<dbReference type="InterPro" id="IPR017871">
    <property type="entry name" value="ABC_transporter-like_CS"/>
</dbReference>
<dbReference type="Pfam" id="PF08352">
    <property type="entry name" value="oligo_HPY"/>
    <property type="match status" value="1"/>
</dbReference>
<dbReference type="NCBIfam" id="TIGR01727">
    <property type="entry name" value="oligo_HPY"/>
    <property type="match status" value="1"/>
</dbReference>
<dbReference type="FunFam" id="3.40.50.300:FF:000016">
    <property type="entry name" value="Oligopeptide ABC transporter ATP-binding component"/>
    <property type="match status" value="1"/>
</dbReference>
<dbReference type="GO" id="GO:0005524">
    <property type="term" value="F:ATP binding"/>
    <property type="evidence" value="ECO:0007669"/>
    <property type="project" value="UniProtKB-KW"/>
</dbReference>
<accession>A0AAU0UQZ0</accession>
<dbReference type="SUPFAM" id="SSF52540">
    <property type="entry name" value="P-loop containing nucleoside triphosphate hydrolases"/>
    <property type="match status" value="1"/>
</dbReference>
<dbReference type="InterPro" id="IPR003593">
    <property type="entry name" value="AAA+_ATPase"/>
</dbReference>
<dbReference type="PANTHER" id="PTHR43776">
    <property type="entry name" value="TRANSPORT ATP-BINDING PROTEIN"/>
    <property type="match status" value="1"/>
</dbReference>
<evidence type="ECO:0000313" key="7">
    <source>
        <dbReference type="Proteomes" id="UP001329915"/>
    </source>
</evidence>
<dbReference type="GO" id="GO:0016887">
    <property type="term" value="F:ATP hydrolysis activity"/>
    <property type="evidence" value="ECO:0007669"/>
    <property type="project" value="InterPro"/>
</dbReference>
<proteinExistence type="inferred from homology"/>
<dbReference type="InterPro" id="IPR013563">
    <property type="entry name" value="Oligopep_ABC_C"/>
</dbReference>
<evidence type="ECO:0000256" key="1">
    <source>
        <dbReference type="ARBA" id="ARBA00005417"/>
    </source>
</evidence>
<keyword evidence="2" id="KW-0813">Transport</keyword>
<comment type="similarity">
    <text evidence="1">Belongs to the ABC transporter superfamily.</text>
</comment>
<evidence type="ECO:0000256" key="3">
    <source>
        <dbReference type="ARBA" id="ARBA00022741"/>
    </source>
</evidence>
<dbReference type="InterPro" id="IPR003439">
    <property type="entry name" value="ABC_transporter-like_ATP-bd"/>
</dbReference>
<dbReference type="Proteomes" id="UP001329915">
    <property type="component" value="Chromosome"/>
</dbReference>
<dbReference type="KEGG" id="dbc:MFMK1_002464"/>
<protein>
    <submittedName>
        <fullName evidence="6">Dipeptide ABC transporter ATP-binding protein</fullName>
    </submittedName>
</protein>
<dbReference type="InterPro" id="IPR027417">
    <property type="entry name" value="P-loop_NTPase"/>
</dbReference>
<evidence type="ECO:0000256" key="2">
    <source>
        <dbReference type="ARBA" id="ARBA00022448"/>
    </source>
</evidence>
<dbReference type="RefSeq" id="WP_366922035.1">
    <property type="nucleotide sequence ID" value="NZ_CP121694.1"/>
</dbReference>
<dbReference type="Pfam" id="PF00005">
    <property type="entry name" value="ABC_tran"/>
    <property type="match status" value="1"/>
</dbReference>
<dbReference type="AlphaFoldDB" id="A0AAU0UQZ0"/>
<keyword evidence="7" id="KW-1185">Reference proteome</keyword>
<keyword evidence="3" id="KW-0547">Nucleotide-binding</keyword>
<name>A0AAU0UQZ0_9FIRM</name>
<dbReference type="Gene3D" id="3.40.50.300">
    <property type="entry name" value="P-loop containing nucleotide triphosphate hydrolases"/>
    <property type="match status" value="1"/>
</dbReference>
<sequence length="323" mass="36426">MTQTILEATELKKYFPMRAGVFSKVRGYVKAVDGVSIKVQSGETFGLVGESGCGKSTLGRLLLRLITPTAGETFFEGTNIYQLNSKKMRDFRRYFQIIFQDPYASLNPKMKIGNIIGEPLIVYNLVSTDQEKKKRVEELLEIVGLSKAHYGRFPHEFSGGQRQRIGIARALTLNPKLVICDEAVSALDVSVQAQILNLLKQLQKDFGLTYIFISHDLSVVKYVSDRVGVMYLGKIVEMGDCNRIYKEPFHPYTKALLSSVPDPNPRMRKEHIVLEGEIPNPLNPPEGCTFHTRCPQAMDICNNIVPQLRMLTNGHWVACHVYD</sequence>
<dbReference type="CDD" id="cd03257">
    <property type="entry name" value="ABC_NikE_OppD_transporters"/>
    <property type="match status" value="1"/>
</dbReference>
<reference evidence="6 7" key="1">
    <citation type="submission" date="2023-04" db="EMBL/GenBank/DDBJ databases">
        <authorList>
            <person name="Hsu D."/>
        </authorList>
    </citation>
    <scope>NUCLEOTIDE SEQUENCE [LARGE SCALE GENOMIC DNA]</scope>
    <source>
        <strain evidence="6 7">MK1</strain>
    </source>
</reference>
<evidence type="ECO:0000313" key="6">
    <source>
        <dbReference type="EMBL" id="WRO22626.1"/>
    </source>
</evidence>
<organism evidence="6 7">
    <name type="scientific">Metallumcola ferriviriculae</name>
    <dbReference type="NCBI Taxonomy" id="3039180"/>
    <lineage>
        <taxon>Bacteria</taxon>
        <taxon>Bacillati</taxon>
        <taxon>Bacillota</taxon>
        <taxon>Clostridia</taxon>
        <taxon>Neomoorellales</taxon>
        <taxon>Desulfitibacteraceae</taxon>
        <taxon>Metallumcola</taxon>
    </lineage>
</organism>
<dbReference type="SMART" id="SM00382">
    <property type="entry name" value="AAA"/>
    <property type="match status" value="1"/>
</dbReference>
<evidence type="ECO:0000259" key="5">
    <source>
        <dbReference type="PROSITE" id="PS50893"/>
    </source>
</evidence>
<dbReference type="GO" id="GO:0055085">
    <property type="term" value="P:transmembrane transport"/>
    <property type="evidence" value="ECO:0007669"/>
    <property type="project" value="UniProtKB-ARBA"/>
</dbReference>
<dbReference type="GO" id="GO:0015833">
    <property type="term" value="P:peptide transport"/>
    <property type="evidence" value="ECO:0007669"/>
    <property type="project" value="InterPro"/>
</dbReference>